<accession>A0ABU9BNP3</accession>
<comment type="cofactor">
    <cofactor evidence="2 9">
        <name>pyridoxal 5'-phosphate</name>
        <dbReference type="ChEBI" id="CHEBI:597326"/>
    </cofactor>
</comment>
<dbReference type="Pfam" id="PF00343">
    <property type="entry name" value="Phosphorylase"/>
    <property type="match status" value="1"/>
</dbReference>
<dbReference type="InterPro" id="IPR035090">
    <property type="entry name" value="Pyridoxal_P_attach_site"/>
</dbReference>
<dbReference type="EC" id="2.4.1.1" evidence="9"/>
<dbReference type="PANTHER" id="PTHR11468:SF3">
    <property type="entry name" value="GLYCOGEN PHOSPHORYLASE, LIVER FORM"/>
    <property type="match status" value="1"/>
</dbReference>
<dbReference type="PIRSF" id="PIRSF000460">
    <property type="entry name" value="Pprylas_GlgP"/>
    <property type="match status" value="1"/>
</dbReference>
<dbReference type="RefSeq" id="WP_341425976.1">
    <property type="nucleotide sequence ID" value="NZ_JBBUTG010000006.1"/>
</dbReference>
<dbReference type="NCBIfam" id="TIGR02093">
    <property type="entry name" value="P_ylase"/>
    <property type="match status" value="1"/>
</dbReference>
<dbReference type="Gene3D" id="3.40.50.2000">
    <property type="entry name" value="Glycogen Phosphorylase B"/>
    <property type="match status" value="2"/>
</dbReference>
<dbReference type="SUPFAM" id="SSF53756">
    <property type="entry name" value="UDP-Glycosyltransferase/glycogen phosphorylase"/>
    <property type="match status" value="1"/>
</dbReference>
<dbReference type="InterPro" id="IPR011833">
    <property type="entry name" value="Glycg_phsphrylas"/>
</dbReference>
<comment type="catalytic activity">
    <reaction evidence="1 9">
        <text>[(1-&gt;4)-alpha-D-glucosyl](n) + phosphate = [(1-&gt;4)-alpha-D-glucosyl](n-1) + alpha-D-glucose 1-phosphate</text>
        <dbReference type="Rhea" id="RHEA:41732"/>
        <dbReference type="Rhea" id="RHEA-COMP:9584"/>
        <dbReference type="Rhea" id="RHEA-COMP:9586"/>
        <dbReference type="ChEBI" id="CHEBI:15444"/>
        <dbReference type="ChEBI" id="CHEBI:43474"/>
        <dbReference type="ChEBI" id="CHEBI:58601"/>
        <dbReference type="EC" id="2.4.1.1"/>
    </reaction>
</comment>
<dbReference type="InterPro" id="IPR000811">
    <property type="entry name" value="Glyco_trans_35"/>
</dbReference>
<comment type="caution">
    <text evidence="10">The sequence shown here is derived from an EMBL/GenBank/DDBJ whole genome shotgun (WGS) entry which is preliminary data.</text>
</comment>
<evidence type="ECO:0000256" key="5">
    <source>
        <dbReference type="ARBA" id="ARBA00022679"/>
    </source>
</evidence>
<evidence type="ECO:0000256" key="3">
    <source>
        <dbReference type="ARBA" id="ARBA00006047"/>
    </source>
</evidence>
<evidence type="ECO:0000256" key="4">
    <source>
        <dbReference type="ARBA" id="ARBA00022676"/>
    </source>
</evidence>
<evidence type="ECO:0000256" key="8">
    <source>
        <dbReference type="ARBA" id="ARBA00025174"/>
    </source>
</evidence>
<keyword evidence="6 9" id="KW-0663">Pyridoxal phosphate</keyword>
<proteinExistence type="inferred from homology"/>
<comment type="function">
    <text evidence="9">Allosteric enzyme that catalyzes the rate-limiting step in glycogen catabolism, the phosphorolytic cleavage of glycogen to produce glucose-1-phosphate, and plays a central role in maintaining cellular and organismal glucose homeostasis.</text>
</comment>
<evidence type="ECO:0000256" key="9">
    <source>
        <dbReference type="RuleBase" id="RU000587"/>
    </source>
</evidence>
<dbReference type="PANTHER" id="PTHR11468">
    <property type="entry name" value="GLYCOGEN PHOSPHORYLASE"/>
    <property type="match status" value="1"/>
</dbReference>
<dbReference type="EMBL" id="JBBUTG010000006">
    <property type="protein sequence ID" value="MEK8031586.1"/>
    <property type="molecule type" value="Genomic_DNA"/>
</dbReference>
<evidence type="ECO:0000256" key="1">
    <source>
        <dbReference type="ARBA" id="ARBA00001275"/>
    </source>
</evidence>
<evidence type="ECO:0000313" key="11">
    <source>
        <dbReference type="Proteomes" id="UP001371218"/>
    </source>
</evidence>
<organism evidence="10 11">
    <name type="scientific">Ideonella lacteola</name>
    <dbReference type="NCBI Taxonomy" id="2984193"/>
    <lineage>
        <taxon>Bacteria</taxon>
        <taxon>Pseudomonadati</taxon>
        <taxon>Pseudomonadota</taxon>
        <taxon>Betaproteobacteria</taxon>
        <taxon>Burkholderiales</taxon>
        <taxon>Sphaerotilaceae</taxon>
        <taxon>Ideonella</taxon>
    </lineage>
</organism>
<gene>
    <name evidence="10" type="ORF">AACH06_12225</name>
</gene>
<keyword evidence="11" id="KW-1185">Reference proteome</keyword>
<protein>
    <recommendedName>
        <fullName evidence="9">Alpha-1,4 glucan phosphorylase</fullName>
        <ecNumber evidence="9">2.4.1.1</ecNumber>
    </recommendedName>
</protein>
<comment type="function">
    <text evidence="8">Phosphorylase is an important allosteric enzyme in carbohydrate metabolism. Enzymes from different sources differ in their regulatory mechanisms and in their natural substrates. However, all known phosphorylases share catalytic and structural properties.</text>
</comment>
<evidence type="ECO:0000256" key="7">
    <source>
        <dbReference type="ARBA" id="ARBA00023277"/>
    </source>
</evidence>
<evidence type="ECO:0000313" key="10">
    <source>
        <dbReference type="EMBL" id="MEK8031586.1"/>
    </source>
</evidence>
<evidence type="ECO:0000256" key="6">
    <source>
        <dbReference type="ARBA" id="ARBA00022898"/>
    </source>
</evidence>
<comment type="similarity">
    <text evidence="3 9">Belongs to the glycogen phosphorylase family.</text>
</comment>
<dbReference type="Proteomes" id="UP001371218">
    <property type="component" value="Unassembled WGS sequence"/>
</dbReference>
<evidence type="ECO:0000256" key="2">
    <source>
        <dbReference type="ARBA" id="ARBA00001933"/>
    </source>
</evidence>
<dbReference type="PROSITE" id="PS00102">
    <property type="entry name" value="PHOSPHORYLASE"/>
    <property type="match status" value="1"/>
</dbReference>
<name>A0ABU9BNP3_9BURK</name>
<keyword evidence="4 9" id="KW-0328">Glycosyltransferase</keyword>
<dbReference type="GO" id="GO:0004645">
    <property type="term" value="F:1,4-alpha-oligoglucan phosphorylase activity"/>
    <property type="evidence" value="ECO:0007669"/>
    <property type="project" value="UniProtKB-EC"/>
</dbReference>
<reference evidence="10 11" key="1">
    <citation type="submission" date="2024-04" db="EMBL/GenBank/DDBJ databases">
        <title>Novel species of the genus Ideonella isolated from streams.</title>
        <authorList>
            <person name="Lu H."/>
        </authorList>
    </citation>
    <scope>NUCLEOTIDE SEQUENCE [LARGE SCALE GENOMIC DNA]</scope>
    <source>
        <strain evidence="10 11">DXS29W</strain>
    </source>
</reference>
<sequence length="824" mass="91306">MTAPNRSPSAADDGALRAAFRAAFERELGLATQGTTVDAALRAAAAACRDLLAQRWTRTQAEDAGPDGQRVSRRVHYLSMEFLMGRALGNALAALGLEDELRDQLARLGHSLPDVLERESDAALGNGGLGRLAACFLDAFAEQGLPAFGYGLRYRYGMFAQGIEGGRQIERPDDWMKHGEPWELPRPELRYPVGFGGHVSIGADLRHHWSPAERLVAEGYDFIVPAHHSERVATLRQWQAKAADPIDFNAFCHGDYAAASRHQLAADSLNWVLYPDDSTAAGRALRLKQEAFLVSASLQDLIARHLREGQSLDTLGQRNAIHLNDTHPALAPAELMRLLLDEHQLPWHQAWAITTQAVSYTNHTLMPEALETWPVSLFEELLPRHLGIIYEINHRFLDDVRRRFPHDHSRVARMSLIDEGSDHSERRVRMAALAIVASHKVNGVSALHSELMVQTIFADYAAMWPERFHNVTNGVTPRRWLSQANPGLAGLLDGRIGTAWRKDLGQLAALKPLAADPALGQEFMAVKRANKQRLAARIERELGLAVNVDSLFDVQIKRIHEYKRQLLNLLHVVARYQAILDNPQGPDGKDWVPRTVVIAGKAASAYQAAKLIIRLAHDIAAIINHDPRVAGRLKLVFLPNYSVSLAETILPAADLSEQISTAGTEASGTGNMKFALNGAITIGTWDGANIEMAEAMGVENMFVFGLRTEAVAQLVARGYQPARFERENAQLQRVLNAIDKGLFSPTEPERYRPLIDHLLGIDRYLLLADFADYVATQAQVDALYRQPAAWAERALRNVAGMGWFSADRTIRDYVERVWAVPEGV</sequence>
<keyword evidence="5 9" id="KW-0808">Transferase</keyword>
<dbReference type="CDD" id="cd04300">
    <property type="entry name" value="GT35_Glycogen_Phosphorylase"/>
    <property type="match status" value="1"/>
</dbReference>
<keyword evidence="7 9" id="KW-0119">Carbohydrate metabolism</keyword>